<proteinExistence type="predicted"/>
<keyword evidence="3" id="KW-1185">Reference proteome</keyword>
<dbReference type="PROSITE" id="PS50181">
    <property type="entry name" value="FBOX"/>
    <property type="match status" value="1"/>
</dbReference>
<dbReference type="CDD" id="cd09917">
    <property type="entry name" value="F-box_SF"/>
    <property type="match status" value="1"/>
</dbReference>
<feature type="domain" description="F-box" evidence="1">
    <location>
        <begin position="1"/>
        <end position="49"/>
    </location>
</feature>
<organism evidence="2 3">
    <name type="scientific">Paspalum notatum var. saurae</name>
    <dbReference type="NCBI Taxonomy" id="547442"/>
    <lineage>
        <taxon>Eukaryota</taxon>
        <taxon>Viridiplantae</taxon>
        <taxon>Streptophyta</taxon>
        <taxon>Embryophyta</taxon>
        <taxon>Tracheophyta</taxon>
        <taxon>Spermatophyta</taxon>
        <taxon>Magnoliopsida</taxon>
        <taxon>Liliopsida</taxon>
        <taxon>Poales</taxon>
        <taxon>Poaceae</taxon>
        <taxon>PACMAD clade</taxon>
        <taxon>Panicoideae</taxon>
        <taxon>Andropogonodae</taxon>
        <taxon>Paspaleae</taxon>
        <taxon>Paspalinae</taxon>
        <taxon>Paspalum</taxon>
    </lineage>
</organism>
<dbReference type="PANTHER" id="PTHR31264:SF7">
    <property type="entry name" value="F-BOX DOMAIN CONTAINING PROTEIN, EXPRESSED"/>
    <property type="match status" value="1"/>
</dbReference>
<name>A0AAQ3UFJ8_PASNO</name>
<protein>
    <recommendedName>
        <fullName evidence="1">F-box domain-containing protein</fullName>
    </recommendedName>
</protein>
<sequence>MASDLPVDLLEEILLRLDDAADLVRASAACATFRGIVSDGRFRRRFRSLHRPPVLGLLGHRTGGLDYFYPAEPPHRSTPTARALARATDFSFSFLDEPIGAWQVSDVCDGRVPPIPADPVEAVLQQLFEPFLLPAAASGKKDEGDDDDPSSFQLLCIVASINMSDQVPRRSATTFFYSSLTGEWRAVVTLNKNNIAPYHDPVTWMLSGRHYAHGCFYWPFGVKRAMLKLDTHEMKFSIVDLPVESECRNKIIIVEVADQDRVGILILSDQHNLDLYSINKTCWRGGKSDNAMGGTRNNDWRHDNGIPLLLGYQQWSLYGVAGGYALLRGVPEDEHHKPMTIARCFTVDIKTFLIEQLCELEISIKPVLPRRLSHGQGIEVLPRRAAPHRPLTPSPEPPTSPSTCLANLRRLWRPCPPLPPPPPPALQQQAHLRQGPDVYDPLYRQHVKVPPIPDDLVACPPPLAHGAIQHFEPFLLPATAHGEKDNDDGGNDDTPLQLMRNVVSVNAQHRSATTFSYSSVARKWRTVATAPNDARYHHPFTWTHSKRYYAHDCFFWMFVDERPMLMLDTHDMKFSIVNLPTGMDRQRTQDYCGGS</sequence>
<evidence type="ECO:0000313" key="3">
    <source>
        <dbReference type="Proteomes" id="UP001341281"/>
    </source>
</evidence>
<dbReference type="Pfam" id="PF12937">
    <property type="entry name" value="F-box-like"/>
    <property type="match status" value="1"/>
</dbReference>
<dbReference type="InterPro" id="IPR001810">
    <property type="entry name" value="F-box_dom"/>
</dbReference>
<dbReference type="PANTHER" id="PTHR31264">
    <property type="entry name" value="OS07G0554500 PROTEIN-RELATED"/>
    <property type="match status" value="1"/>
</dbReference>
<dbReference type="Proteomes" id="UP001341281">
    <property type="component" value="Chromosome 08"/>
</dbReference>
<evidence type="ECO:0000259" key="1">
    <source>
        <dbReference type="PROSITE" id="PS50181"/>
    </source>
</evidence>
<dbReference type="InterPro" id="IPR036047">
    <property type="entry name" value="F-box-like_dom_sf"/>
</dbReference>
<dbReference type="EMBL" id="CP144752">
    <property type="protein sequence ID" value="WVZ91215.1"/>
    <property type="molecule type" value="Genomic_DNA"/>
</dbReference>
<dbReference type="SUPFAM" id="SSF81383">
    <property type="entry name" value="F-box domain"/>
    <property type="match status" value="1"/>
</dbReference>
<gene>
    <name evidence="2" type="ORF">U9M48_037418</name>
</gene>
<dbReference type="SMART" id="SM00256">
    <property type="entry name" value="FBOX"/>
    <property type="match status" value="1"/>
</dbReference>
<reference evidence="2 3" key="1">
    <citation type="submission" date="2024-02" db="EMBL/GenBank/DDBJ databases">
        <title>High-quality chromosome-scale genome assembly of Pensacola bahiagrass (Paspalum notatum Flugge var. saurae).</title>
        <authorList>
            <person name="Vega J.M."/>
            <person name="Podio M."/>
            <person name="Orjuela J."/>
            <person name="Siena L.A."/>
            <person name="Pessino S.C."/>
            <person name="Combes M.C."/>
            <person name="Mariac C."/>
            <person name="Albertini E."/>
            <person name="Pupilli F."/>
            <person name="Ortiz J.P.A."/>
            <person name="Leblanc O."/>
        </authorList>
    </citation>
    <scope>NUCLEOTIDE SEQUENCE [LARGE SCALE GENOMIC DNA]</scope>
    <source>
        <strain evidence="2">R1</strain>
        <tissue evidence="2">Leaf</tissue>
    </source>
</reference>
<dbReference type="AlphaFoldDB" id="A0AAQ3UFJ8"/>
<evidence type="ECO:0000313" key="2">
    <source>
        <dbReference type="EMBL" id="WVZ91215.1"/>
    </source>
</evidence>
<accession>A0AAQ3UFJ8</accession>